<dbReference type="Proteomes" id="UP001320168">
    <property type="component" value="Unassembled WGS sequence"/>
</dbReference>
<dbReference type="InterPro" id="IPR025612">
    <property type="entry name" value="YqjK"/>
</dbReference>
<dbReference type="EMBL" id="JABFTX010000001">
    <property type="protein sequence ID" value="MCE8001385.1"/>
    <property type="molecule type" value="Genomic_DNA"/>
</dbReference>
<comment type="caution">
    <text evidence="1">The sequence shown here is derived from an EMBL/GenBank/DDBJ whole genome shotgun (WGS) entry which is preliminary data.</text>
</comment>
<dbReference type="RefSeq" id="WP_010627871.1">
    <property type="nucleotide sequence ID" value="NZ_JABFTX010000001.1"/>
</dbReference>
<accession>A0ABS8ZXH8</accession>
<evidence type="ECO:0008006" key="3">
    <source>
        <dbReference type="Google" id="ProtNLM"/>
    </source>
</evidence>
<keyword evidence="2" id="KW-1185">Reference proteome</keyword>
<organism evidence="1 2">
    <name type="scientific">Billgrantia ethanolica</name>
    <dbReference type="NCBI Taxonomy" id="2733486"/>
    <lineage>
        <taxon>Bacteria</taxon>
        <taxon>Pseudomonadati</taxon>
        <taxon>Pseudomonadota</taxon>
        <taxon>Gammaproteobacteria</taxon>
        <taxon>Oceanospirillales</taxon>
        <taxon>Halomonadaceae</taxon>
        <taxon>Billgrantia</taxon>
    </lineage>
</organism>
<proteinExistence type="predicted"/>
<evidence type="ECO:0000313" key="2">
    <source>
        <dbReference type="Proteomes" id="UP001320168"/>
    </source>
</evidence>
<evidence type="ECO:0000313" key="1">
    <source>
        <dbReference type="EMBL" id="MCE8001385.1"/>
    </source>
</evidence>
<protein>
    <recommendedName>
        <fullName evidence="3">YqjK-like protein</fullName>
    </recommendedName>
</protein>
<name>A0ABS8ZXH8_9GAMM</name>
<sequence length="112" mass="12572">MTRRNVDASIPAAASRAQRKAELIAAIERQRIDLLVEAERWKHGTLGLNAGWQQLESLKPFIKHYRGAAYLAGGALLVAGLRHPRMLVRLTRQIAAGALLLHRARHLLERVR</sequence>
<dbReference type="Pfam" id="PF13997">
    <property type="entry name" value="YqjK"/>
    <property type="match status" value="1"/>
</dbReference>
<reference evidence="1 2" key="1">
    <citation type="journal article" date="2021" name="Front. Microbiol.">
        <title>Aerobic Denitrification and Heterotrophic Sulfur Oxidation in the Genus Halomonas Revealed by Six Novel Species Characterizations and Genome-Based Analysis.</title>
        <authorList>
            <person name="Wang L."/>
            <person name="Shao Z."/>
        </authorList>
    </citation>
    <scope>NUCLEOTIDE SEQUENCE [LARGE SCALE GENOMIC DNA]</scope>
    <source>
        <strain evidence="1 2">MCCC 1A11081</strain>
    </source>
</reference>
<gene>
    <name evidence="1" type="ORF">HOP53_00900</name>
</gene>